<evidence type="ECO:0000313" key="8">
    <source>
        <dbReference type="EMBL" id="EMF08977.1"/>
    </source>
</evidence>
<keyword evidence="9" id="KW-1185">Reference proteome</keyword>
<accession>M3CY44</accession>
<dbReference type="CDD" id="cd02440">
    <property type="entry name" value="AdoMet_MTases"/>
    <property type="match status" value="1"/>
</dbReference>
<dbReference type="PANTHER" id="PTHR14741:SF32">
    <property type="entry name" value="TRIMETHYLGUANOSINE SYNTHASE"/>
    <property type="match status" value="1"/>
</dbReference>
<dbReference type="OrthoDB" id="10051395at2759"/>
<comment type="catalytic activity">
    <reaction evidence="3">
        <text>a 5'-end (N(2),N(7)-dimethyl 5'-triphosphoguanosine)-ribonucleoside in snoRNA + S-adenosyl-L-methionine = a 5'-end (N(2),N(2),N(7)-trimethyl 5'-triphosphoguanosine)-ribonucleoside in snoRNA + S-adenosyl-L-homocysteine + H(+)</text>
        <dbReference type="Rhea" id="RHEA:78507"/>
        <dbReference type="Rhea" id="RHEA-COMP:19088"/>
        <dbReference type="Rhea" id="RHEA-COMP:19090"/>
        <dbReference type="ChEBI" id="CHEBI:15378"/>
        <dbReference type="ChEBI" id="CHEBI:57856"/>
        <dbReference type="ChEBI" id="CHEBI:59789"/>
        <dbReference type="ChEBI" id="CHEBI:167623"/>
        <dbReference type="ChEBI" id="CHEBI:172880"/>
    </reaction>
    <physiologicalReaction direction="left-to-right" evidence="3">
        <dbReference type="Rhea" id="RHEA:78508"/>
    </physiologicalReaction>
</comment>
<keyword evidence="8" id="KW-0808">Transferase</keyword>
<dbReference type="Gene3D" id="3.40.50.150">
    <property type="entry name" value="Vaccinia Virus protein VP39"/>
    <property type="match status" value="1"/>
</dbReference>
<dbReference type="AlphaFoldDB" id="M3CY44"/>
<dbReference type="Proteomes" id="UP000016931">
    <property type="component" value="Unassembled WGS sequence"/>
</dbReference>
<name>M3CY44_SPHMS</name>
<dbReference type="FunFam" id="3.40.50.150:FF:000270">
    <property type="entry name" value="RNA methylase family protein"/>
    <property type="match status" value="1"/>
</dbReference>
<dbReference type="SUPFAM" id="SSF53335">
    <property type="entry name" value="S-adenosyl-L-methionine-dependent methyltransferases"/>
    <property type="match status" value="1"/>
</dbReference>
<dbReference type="HOGENOM" id="CLU_029658_0_1_1"/>
<sequence length="235" mass="26224">MSPVTEPPEGVHAYTSLDEVPSDLQKYWMQRNDIFSRYDQGIWLTHDAWFGVTPEPIAKKIAEHVATAPKEKKVLIDAFAGAGGNVIAFALSGRWSQIFAVEKDAKTLACAKHNADVYGVARKIFWIQGDIFEVLKGRLKAAAKNAVIFASPPWGGPSYTDWDVFDLSCMEPYNMKVLYDAFSVSSEVVLYLPRTSDVHQLAKYAKQDEKLPVMHYCMKGASKALCVFYGSFQLA</sequence>
<evidence type="ECO:0000256" key="3">
    <source>
        <dbReference type="ARBA" id="ARBA00047418"/>
    </source>
</evidence>
<evidence type="ECO:0000256" key="5">
    <source>
        <dbReference type="ARBA" id="ARBA00048763"/>
    </source>
</evidence>
<evidence type="ECO:0000256" key="1">
    <source>
        <dbReference type="ARBA" id="ARBA00018517"/>
    </source>
</evidence>
<dbReference type="GO" id="GO:0071164">
    <property type="term" value="F:RNA cap trimethylguanosine synthase activity"/>
    <property type="evidence" value="ECO:0007669"/>
    <property type="project" value="EnsemblFungi"/>
</dbReference>
<comment type="catalytic activity">
    <reaction evidence="6">
        <text>a 5'-end (N(7)-methyl 5'-triphosphoguanosine)-ribonucleoside in snRNA + S-adenosyl-L-methionine = a 5'-end (N(2),N(7)-dimethyl 5'-triphosphoguanosine)-ribonucleoside in snRNA + S-adenosyl-L-homocysteine + H(+)</text>
        <dbReference type="Rhea" id="RHEA:78471"/>
        <dbReference type="Rhea" id="RHEA-COMP:19085"/>
        <dbReference type="Rhea" id="RHEA-COMP:19087"/>
        <dbReference type="ChEBI" id="CHEBI:15378"/>
        <dbReference type="ChEBI" id="CHEBI:57856"/>
        <dbReference type="ChEBI" id="CHEBI:59789"/>
        <dbReference type="ChEBI" id="CHEBI:156461"/>
        <dbReference type="ChEBI" id="CHEBI:172880"/>
    </reaction>
    <physiologicalReaction direction="left-to-right" evidence="6">
        <dbReference type="Rhea" id="RHEA:78472"/>
    </physiologicalReaction>
</comment>
<organism evidence="8 9">
    <name type="scientific">Sphaerulina musiva (strain SO2202)</name>
    <name type="common">Poplar stem canker fungus</name>
    <name type="synonym">Septoria musiva</name>
    <dbReference type="NCBI Taxonomy" id="692275"/>
    <lineage>
        <taxon>Eukaryota</taxon>
        <taxon>Fungi</taxon>
        <taxon>Dikarya</taxon>
        <taxon>Ascomycota</taxon>
        <taxon>Pezizomycotina</taxon>
        <taxon>Dothideomycetes</taxon>
        <taxon>Dothideomycetidae</taxon>
        <taxon>Mycosphaerellales</taxon>
        <taxon>Mycosphaerellaceae</taxon>
        <taxon>Sphaerulina</taxon>
    </lineage>
</organism>
<dbReference type="RefSeq" id="XP_016757098.1">
    <property type="nucleotide sequence ID" value="XM_016910610.1"/>
</dbReference>
<dbReference type="EMBL" id="KB456270">
    <property type="protein sequence ID" value="EMF08977.1"/>
    <property type="molecule type" value="Genomic_DNA"/>
</dbReference>
<comment type="catalytic activity">
    <reaction evidence="4">
        <text>a 5'-end (N(7)-methyl 5'-triphosphoguanosine)-ribonucleoside in snoRNA + S-adenosyl-L-methionine = a 5'-end (N(2),N(7)-dimethyl 5'-triphosphoguanosine)-ribonucleoside in snoRNA + S-adenosyl-L-homocysteine + H(+)</text>
        <dbReference type="Rhea" id="RHEA:78475"/>
        <dbReference type="Rhea" id="RHEA-COMP:19086"/>
        <dbReference type="Rhea" id="RHEA-COMP:19088"/>
        <dbReference type="ChEBI" id="CHEBI:15378"/>
        <dbReference type="ChEBI" id="CHEBI:57856"/>
        <dbReference type="ChEBI" id="CHEBI:59789"/>
        <dbReference type="ChEBI" id="CHEBI:156461"/>
        <dbReference type="ChEBI" id="CHEBI:172880"/>
    </reaction>
    <physiologicalReaction direction="left-to-right" evidence="4">
        <dbReference type="Rhea" id="RHEA:78476"/>
    </physiologicalReaction>
</comment>
<dbReference type="GeneID" id="27907747"/>
<proteinExistence type="inferred from homology"/>
<dbReference type="STRING" id="692275.M3CY44"/>
<protein>
    <recommendedName>
        <fullName evidence="1">Trimethylguanosine synthase</fullName>
    </recommendedName>
    <alternativeName>
        <fullName evidence="7">Cap-specific guanine-N(2) methyltransferase</fullName>
    </alternativeName>
</protein>
<keyword evidence="8" id="KW-0489">Methyltransferase</keyword>
<evidence type="ECO:0000256" key="2">
    <source>
        <dbReference type="ARBA" id="ARBA00025783"/>
    </source>
</evidence>
<evidence type="ECO:0000256" key="4">
    <source>
        <dbReference type="ARBA" id="ARBA00048740"/>
    </source>
</evidence>
<comment type="similarity">
    <text evidence="2">Belongs to the methyltransferase superfamily. Trimethylguanosine synthase family.</text>
</comment>
<dbReference type="eggNOG" id="KOG2730">
    <property type="taxonomic scope" value="Eukaryota"/>
</dbReference>
<dbReference type="PANTHER" id="PTHR14741">
    <property type="entry name" value="S-ADENOSYLMETHIONINE-DEPENDENT METHYLTRANSFERASE RELATED"/>
    <property type="match status" value="1"/>
</dbReference>
<dbReference type="OMA" id="KALCIYY"/>
<evidence type="ECO:0000256" key="6">
    <source>
        <dbReference type="ARBA" id="ARBA00049075"/>
    </source>
</evidence>
<evidence type="ECO:0000313" key="9">
    <source>
        <dbReference type="Proteomes" id="UP000016931"/>
    </source>
</evidence>
<dbReference type="InterPro" id="IPR029063">
    <property type="entry name" value="SAM-dependent_MTases_sf"/>
</dbReference>
<comment type="catalytic activity">
    <reaction evidence="5">
        <text>a 5'-end (N(2),N(7)-dimethyl 5'-triphosphoguanosine)-ribonucleoside in snRNA + S-adenosyl-L-methionine = a 5'-end (N(2),N(2),N(7)-trimethyl 5'-triphosphoguanosine)-ribonucleoside in snRNA + S-adenosyl-L-homocysteine + H(+)</text>
        <dbReference type="Rhea" id="RHEA:78479"/>
        <dbReference type="Rhea" id="RHEA-COMP:19087"/>
        <dbReference type="Rhea" id="RHEA-COMP:19089"/>
        <dbReference type="ChEBI" id="CHEBI:15378"/>
        <dbReference type="ChEBI" id="CHEBI:57856"/>
        <dbReference type="ChEBI" id="CHEBI:59789"/>
        <dbReference type="ChEBI" id="CHEBI:167623"/>
        <dbReference type="ChEBI" id="CHEBI:172880"/>
    </reaction>
    <physiologicalReaction direction="left-to-right" evidence="5">
        <dbReference type="Rhea" id="RHEA:78480"/>
    </physiologicalReaction>
</comment>
<dbReference type="InterPro" id="IPR019012">
    <property type="entry name" value="RNA_cap_Gua-N2-MeTrfase"/>
</dbReference>
<dbReference type="GO" id="GO:0015030">
    <property type="term" value="C:Cajal body"/>
    <property type="evidence" value="ECO:0007669"/>
    <property type="project" value="EnsemblFungi"/>
</dbReference>
<reference evidence="8 9" key="1">
    <citation type="journal article" date="2012" name="PLoS Pathog.">
        <title>Diverse lifestyles and strategies of plant pathogenesis encoded in the genomes of eighteen Dothideomycetes fungi.</title>
        <authorList>
            <person name="Ohm R.A."/>
            <person name="Feau N."/>
            <person name="Henrissat B."/>
            <person name="Schoch C.L."/>
            <person name="Horwitz B.A."/>
            <person name="Barry K.W."/>
            <person name="Condon B.J."/>
            <person name="Copeland A.C."/>
            <person name="Dhillon B."/>
            <person name="Glaser F."/>
            <person name="Hesse C.N."/>
            <person name="Kosti I."/>
            <person name="LaButti K."/>
            <person name="Lindquist E.A."/>
            <person name="Lucas S."/>
            <person name="Salamov A.A."/>
            <person name="Bradshaw R.E."/>
            <person name="Ciuffetti L."/>
            <person name="Hamelin R.C."/>
            <person name="Kema G.H.J."/>
            <person name="Lawrence C."/>
            <person name="Scott J.A."/>
            <person name="Spatafora J.W."/>
            <person name="Turgeon B.G."/>
            <person name="de Wit P.J.G.M."/>
            <person name="Zhong S."/>
            <person name="Goodwin S.B."/>
            <person name="Grigoriev I.V."/>
        </authorList>
    </citation>
    <scope>NUCLEOTIDE SEQUENCE [LARGE SCALE GENOMIC DNA]</scope>
    <source>
        <strain evidence="8 9">SO2202</strain>
    </source>
</reference>
<gene>
    <name evidence="8" type="ORF">SEPMUDRAFT_93325</name>
</gene>
<evidence type="ECO:0000256" key="7">
    <source>
        <dbReference type="ARBA" id="ARBA00049790"/>
    </source>
</evidence>
<dbReference type="Pfam" id="PF09445">
    <property type="entry name" value="Methyltransf_15"/>
    <property type="match status" value="1"/>
</dbReference>